<proteinExistence type="predicted"/>
<organism evidence="2 3">
    <name type="scientific">Geomonas subterranea</name>
    <dbReference type="NCBI Taxonomy" id="2847989"/>
    <lineage>
        <taxon>Bacteria</taxon>
        <taxon>Pseudomonadati</taxon>
        <taxon>Thermodesulfobacteriota</taxon>
        <taxon>Desulfuromonadia</taxon>
        <taxon>Geobacterales</taxon>
        <taxon>Geobacteraceae</taxon>
        <taxon>Geomonas</taxon>
    </lineage>
</organism>
<keyword evidence="1" id="KW-0732">Signal</keyword>
<dbReference type="Proteomes" id="UP000683559">
    <property type="component" value="Chromosome"/>
</dbReference>
<protein>
    <recommendedName>
        <fullName evidence="4">Porin</fullName>
    </recommendedName>
</protein>
<evidence type="ECO:0008006" key="4">
    <source>
        <dbReference type="Google" id="ProtNLM"/>
    </source>
</evidence>
<name>A0ABX8LH74_9BACT</name>
<keyword evidence="3" id="KW-1185">Reference proteome</keyword>
<reference evidence="2 3" key="1">
    <citation type="submission" date="2021-06" db="EMBL/GenBank/DDBJ databases">
        <title>Gemonas diversity in paddy soil.</title>
        <authorList>
            <person name="Liu G."/>
        </authorList>
    </citation>
    <scope>NUCLEOTIDE SEQUENCE [LARGE SCALE GENOMIC DNA]</scope>
    <source>
        <strain evidence="2 3">RG2</strain>
    </source>
</reference>
<gene>
    <name evidence="2" type="ORF">KP001_02235</name>
</gene>
<evidence type="ECO:0000256" key="1">
    <source>
        <dbReference type="SAM" id="SignalP"/>
    </source>
</evidence>
<feature type="signal peptide" evidence="1">
    <location>
        <begin position="1"/>
        <end position="21"/>
    </location>
</feature>
<feature type="chain" id="PRO_5047152741" description="Porin" evidence="1">
    <location>
        <begin position="22"/>
        <end position="467"/>
    </location>
</feature>
<accession>A0ABX8LH74</accession>
<dbReference type="RefSeq" id="WP_217287970.1">
    <property type="nucleotide sequence ID" value="NZ_CP077683.1"/>
</dbReference>
<dbReference type="EMBL" id="CP077683">
    <property type="protein sequence ID" value="QXE91385.1"/>
    <property type="molecule type" value="Genomic_DNA"/>
</dbReference>
<sequence length="467" mass="49656">MSRAVPVVVAASLLAAAPALAADAPPPNGATQFNCDFEPACEVAPGVYGNLNAPASSKFNLAVGGFVKLDYAYNSSNFGPNGFFTNTRSPKNDSLEGQKDQSTFSARSSRIWFRSNGPNLLGGRSTALVELDFTNAPIYGTSGVANTESFNATPRLRHAWGNIDWGNTQLLFGQTTENFSVFNANSVDFNAGIQAGFGNGFRVPQVKLTQRVDLGGGNSLKLVAAVEQPFQTNFNTANANAAPGNTVGSAGDSWGPVPNFVGQAFFVSKALGTSPIAYGFGQQNLTAGFFGLYGNQHAKGQTNDKTIDSWGVGFYTFVPVIASPDGKKRAGSLTFEGQTYLAANVTGATAYQYTGTAGDLHPAKGFGASGHLIFYPTDQFSVSAGYGRRQAYNYGDYKGISNFEKYNETYFANAYYDLNAAVRVATEYQRLNTKYGNITVPATATATSGRSDEGTTNIARLALYYFF</sequence>
<evidence type="ECO:0000313" key="2">
    <source>
        <dbReference type="EMBL" id="QXE91385.1"/>
    </source>
</evidence>
<evidence type="ECO:0000313" key="3">
    <source>
        <dbReference type="Proteomes" id="UP000683559"/>
    </source>
</evidence>